<dbReference type="Pfam" id="PF00876">
    <property type="entry name" value="Innexin"/>
    <property type="match status" value="1"/>
</dbReference>
<dbReference type="GO" id="GO:0000981">
    <property type="term" value="F:DNA-binding transcription factor activity, RNA polymerase II-specific"/>
    <property type="evidence" value="ECO:0007669"/>
    <property type="project" value="TreeGrafter"/>
</dbReference>
<feature type="domain" description="C2H2-type" evidence="19">
    <location>
        <begin position="778"/>
        <end position="807"/>
    </location>
</feature>
<dbReference type="GO" id="GO:0005886">
    <property type="term" value="C:plasma membrane"/>
    <property type="evidence" value="ECO:0007669"/>
    <property type="project" value="UniProtKB-SubCell"/>
</dbReference>
<dbReference type="CDD" id="cd22547">
    <property type="entry name" value="SP6-9-like_N"/>
    <property type="match status" value="1"/>
</dbReference>
<feature type="compositionally biased region" description="Basic and acidic residues" evidence="16">
    <location>
        <begin position="585"/>
        <end position="596"/>
    </location>
</feature>
<keyword evidence="11 17" id="KW-1133">Transmembrane helix</keyword>
<comment type="caution">
    <text evidence="20">The sequence shown here is derived from an EMBL/GenBank/DDBJ whole genome shotgun (WGS) entry which is preliminary data.</text>
</comment>
<evidence type="ECO:0000256" key="7">
    <source>
        <dbReference type="ARBA" id="ARBA00022771"/>
    </source>
</evidence>
<keyword evidence="13 17" id="KW-0472">Membrane</keyword>
<dbReference type="PROSITE" id="PS50020">
    <property type="entry name" value="WW_DOMAIN_2"/>
    <property type="match status" value="1"/>
</dbReference>
<feature type="region of interest" description="Disordered" evidence="16">
    <location>
        <begin position="474"/>
        <end position="503"/>
    </location>
</feature>
<keyword evidence="21" id="KW-1185">Reference proteome</keyword>
<evidence type="ECO:0000256" key="8">
    <source>
        <dbReference type="ARBA" id="ARBA00022833"/>
    </source>
</evidence>
<dbReference type="SUPFAM" id="SSF51045">
    <property type="entry name" value="WW domain"/>
    <property type="match status" value="1"/>
</dbReference>
<evidence type="ECO:0000259" key="19">
    <source>
        <dbReference type="PROSITE" id="PS50157"/>
    </source>
</evidence>
<evidence type="ECO:0000256" key="4">
    <source>
        <dbReference type="ARBA" id="ARBA00022475"/>
    </source>
</evidence>
<evidence type="ECO:0000256" key="2">
    <source>
        <dbReference type="ARBA" id="ARBA00004651"/>
    </source>
</evidence>
<dbReference type="InterPro" id="IPR036236">
    <property type="entry name" value="Znf_C2H2_sf"/>
</dbReference>
<feature type="transmembrane region" description="Helical" evidence="17">
    <location>
        <begin position="39"/>
        <end position="57"/>
    </location>
</feature>
<dbReference type="SMART" id="SM00456">
    <property type="entry name" value="WW"/>
    <property type="match status" value="1"/>
</dbReference>
<dbReference type="PANTHER" id="PTHR23235:SF120">
    <property type="entry name" value="KRUPPEL-LIKE FACTOR 15"/>
    <property type="match status" value="1"/>
</dbReference>
<dbReference type="Gene3D" id="2.20.70.10">
    <property type="match status" value="1"/>
</dbReference>
<feature type="compositionally biased region" description="Polar residues" evidence="16">
    <location>
        <begin position="536"/>
        <end position="557"/>
    </location>
</feature>
<keyword evidence="7 15" id="KW-0863">Zinc-finger</keyword>
<proteinExistence type="predicted"/>
<keyword evidence="10" id="KW-0965">Cell junction</keyword>
<evidence type="ECO:0000313" key="20">
    <source>
        <dbReference type="EMBL" id="GBN61755.1"/>
    </source>
</evidence>
<keyword evidence="3" id="KW-0813">Transport</keyword>
<evidence type="ECO:0000256" key="10">
    <source>
        <dbReference type="ARBA" id="ARBA00022949"/>
    </source>
</evidence>
<evidence type="ECO:0000256" key="5">
    <source>
        <dbReference type="ARBA" id="ARBA00022692"/>
    </source>
</evidence>
<feature type="transmembrane region" description="Helical" evidence="17">
    <location>
        <begin position="7"/>
        <end position="27"/>
    </location>
</feature>
<keyword evidence="12" id="KW-0406">Ion transport</keyword>
<dbReference type="GO" id="GO:0000978">
    <property type="term" value="F:RNA polymerase II cis-regulatory region sequence-specific DNA binding"/>
    <property type="evidence" value="ECO:0007669"/>
    <property type="project" value="TreeGrafter"/>
</dbReference>
<organism evidence="20 21">
    <name type="scientific">Araneus ventricosus</name>
    <name type="common">Orbweaver spider</name>
    <name type="synonym">Epeira ventricosa</name>
    <dbReference type="NCBI Taxonomy" id="182803"/>
    <lineage>
        <taxon>Eukaryota</taxon>
        <taxon>Metazoa</taxon>
        <taxon>Ecdysozoa</taxon>
        <taxon>Arthropoda</taxon>
        <taxon>Chelicerata</taxon>
        <taxon>Arachnida</taxon>
        <taxon>Araneae</taxon>
        <taxon>Araneomorphae</taxon>
        <taxon>Entelegynae</taxon>
        <taxon>Araneoidea</taxon>
        <taxon>Araneidae</taxon>
        <taxon>Araneus</taxon>
    </lineage>
</organism>
<dbReference type="Pfam" id="PF00096">
    <property type="entry name" value="zf-C2H2"/>
    <property type="match status" value="2"/>
</dbReference>
<dbReference type="PROSITE" id="PS00028">
    <property type="entry name" value="ZINC_FINGER_C2H2_1"/>
    <property type="match status" value="2"/>
</dbReference>
<accession>A0A4Y2QC24</accession>
<feature type="transmembrane region" description="Helical" evidence="17">
    <location>
        <begin position="269"/>
        <end position="290"/>
    </location>
</feature>
<keyword evidence="6" id="KW-0479">Metal-binding</keyword>
<dbReference type="InterPro" id="IPR001202">
    <property type="entry name" value="WW_dom"/>
</dbReference>
<dbReference type="GO" id="GO:0034220">
    <property type="term" value="P:monoatomic ion transmembrane transport"/>
    <property type="evidence" value="ECO:0007669"/>
    <property type="project" value="UniProtKB-KW"/>
</dbReference>
<dbReference type="FunFam" id="3.30.160.60:FF:000007">
    <property type="entry name" value="Basic krueppel-like factor 3"/>
    <property type="match status" value="1"/>
</dbReference>
<dbReference type="GO" id="GO:0005921">
    <property type="term" value="C:gap junction"/>
    <property type="evidence" value="ECO:0007669"/>
    <property type="project" value="UniProtKB-SubCell"/>
</dbReference>
<dbReference type="InterPro" id="IPR013087">
    <property type="entry name" value="Znf_C2H2_type"/>
</dbReference>
<feature type="region of interest" description="Disordered" evidence="16">
    <location>
        <begin position="536"/>
        <end position="596"/>
    </location>
</feature>
<comment type="subcellular location">
    <subcellularLocation>
        <location evidence="1">Cell junction</location>
        <location evidence="1">Gap junction</location>
    </subcellularLocation>
    <subcellularLocation>
        <location evidence="2">Cell membrane</location>
        <topology evidence="2">Multi-pass membrane protein</topology>
    </subcellularLocation>
</comment>
<keyword evidence="8" id="KW-0862">Zinc</keyword>
<gene>
    <name evidence="20" type="primary">sp9_3</name>
    <name evidence="20" type="ORF">AVEN_72635_1</name>
</gene>
<dbReference type="AlphaFoldDB" id="A0A4Y2QC24"/>
<dbReference type="CDD" id="cd00201">
    <property type="entry name" value="WW"/>
    <property type="match status" value="1"/>
</dbReference>
<dbReference type="InterPro" id="IPR036020">
    <property type="entry name" value="WW_dom_sf"/>
</dbReference>
<protein>
    <submittedName>
        <fullName evidence="20">Transcription factor Sp9</fullName>
    </submittedName>
</protein>
<keyword evidence="5 17" id="KW-0812">Transmembrane</keyword>
<evidence type="ECO:0000256" key="1">
    <source>
        <dbReference type="ARBA" id="ARBA00004610"/>
    </source>
</evidence>
<evidence type="ECO:0000256" key="13">
    <source>
        <dbReference type="ARBA" id="ARBA00023136"/>
    </source>
</evidence>
<dbReference type="GO" id="GO:0008270">
    <property type="term" value="F:zinc ion binding"/>
    <property type="evidence" value="ECO:0007669"/>
    <property type="project" value="UniProtKB-KW"/>
</dbReference>
<evidence type="ECO:0000256" key="9">
    <source>
        <dbReference type="ARBA" id="ARBA00022868"/>
    </source>
</evidence>
<dbReference type="PANTHER" id="PTHR23235">
    <property type="entry name" value="KRUEPPEL-LIKE TRANSCRIPTION FACTOR"/>
    <property type="match status" value="1"/>
</dbReference>
<evidence type="ECO:0000256" key="17">
    <source>
        <dbReference type="SAM" id="Phobius"/>
    </source>
</evidence>
<keyword evidence="9" id="KW-0303">Gap junction</keyword>
<name>A0A4Y2QC24_ARAVE</name>
<evidence type="ECO:0000256" key="15">
    <source>
        <dbReference type="PROSITE-ProRule" id="PRU00042"/>
    </source>
</evidence>
<evidence type="ECO:0000256" key="16">
    <source>
        <dbReference type="SAM" id="MobiDB-lite"/>
    </source>
</evidence>
<evidence type="ECO:0000259" key="18">
    <source>
        <dbReference type="PROSITE" id="PS50020"/>
    </source>
</evidence>
<dbReference type="Proteomes" id="UP000499080">
    <property type="component" value="Unassembled WGS sequence"/>
</dbReference>
<reference evidence="20 21" key="1">
    <citation type="journal article" date="2019" name="Sci. Rep.">
        <title>Orb-weaving spider Araneus ventricosus genome elucidates the spidroin gene catalogue.</title>
        <authorList>
            <person name="Kono N."/>
            <person name="Nakamura H."/>
            <person name="Ohtoshi R."/>
            <person name="Moran D.A.P."/>
            <person name="Shinohara A."/>
            <person name="Yoshida Y."/>
            <person name="Fujiwara M."/>
            <person name="Mori M."/>
            <person name="Tomita M."/>
            <person name="Arakawa K."/>
        </authorList>
    </citation>
    <scope>NUCLEOTIDE SEQUENCE [LARGE SCALE GENOMIC DNA]</scope>
</reference>
<dbReference type="SMART" id="SM00355">
    <property type="entry name" value="ZnF_C2H2"/>
    <property type="match status" value="2"/>
</dbReference>
<dbReference type="InterPro" id="IPR000990">
    <property type="entry name" value="Innexin"/>
</dbReference>
<feature type="domain" description="C2H2-type" evidence="19">
    <location>
        <begin position="748"/>
        <end position="777"/>
    </location>
</feature>
<evidence type="ECO:0000256" key="14">
    <source>
        <dbReference type="ARBA" id="ARBA00023303"/>
    </source>
</evidence>
<feature type="domain" description="WW" evidence="18">
    <location>
        <begin position="406"/>
        <end position="439"/>
    </location>
</feature>
<feature type="compositionally biased region" description="Basic and acidic residues" evidence="16">
    <location>
        <begin position="475"/>
        <end position="495"/>
    </location>
</feature>
<dbReference type="Gene3D" id="3.30.160.60">
    <property type="entry name" value="Classic Zinc Finger"/>
    <property type="match status" value="2"/>
</dbReference>
<keyword evidence="14" id="KW-0407">Ion channel</keyword>
<evidence type="ECO:0000256" key="12">
    <source>
        <dbReference type="ARBA" id="ARBA00023065"/>
    </source>
</evidence>
<dbReference type="Pfam" id="PF00397">
    <property type="entry name" value="WW"/>
    <property type="match status" value="1"/>
</dbReference>
<feature type="transmembrane region" description="Helical" evidence="17">
    <location>
        <begin position="177"/>
        <end position="203"/>
    </location>
</feature>
<dbReference type="SUPFAM" id="SSF57667">
    <property type="entry name" value="beta-beta-alpha zinc fingers"/>
    <property type="match status" value="1"/>
</dbReference>
<evidence type="ECO:0000256" key="11">
    <source>
        <dbReference type="ARBA" id="ARBA00022989"/>
    </source>
</evidence>
<evidence type="ECO:0000256" key="6">
    <source>
        <dbReference type="ARBA" id="ARBA00022723"/>
    </source>
</evidence>
<dbReference type="OrthoDB" id="6365676at2759"/>
<dbReference type="PROSITE" id="PS01159">
    <property type="entry name" value="WW_DOMAIN_1"/>
    <property type="match status" value="1"/>
</dbReference>
<dbReference type="PROSITE" id="PS50157">
    <property type="entry name" value="ZINC_FINGER_C2H2_2"/>
    <property type="match status" value="2"/>
</dbReference>
<feature type="transmembrane region" description="Helical" evidence="17">
    <location>
        <begin position="113"/>
        <end position="132"/>
    </location>
</feature>
<sequence length="808" mass="91229">MIELQPFNALFVAGFVLLILYNAYSSFSRVNIFSFKLNFLIKAITSFMAAGGLFLFTKCELKTPFLRTSGDDIPSDLADTICSNGTSSSNLPAAWFEEVNDDFFKANFERFHIYGLGFYVCAGCFYIVKSIWEITEGGQIRELITLFTSITFPFCNREERKKVIVPLMISKVRTNKIYFQICVLVEFLYMLLGICGLMIIPVISSPNTKFNANQDFAVKLNGSEWVADCDRQVTSQDFYTLTKCQHNGWKFESICIVPTDTIYFHLYTAIWFCFVALVIICVPILIFRIFEIWYFGLRLMNDILMLRLLRNNVDHKQHKEIIDAFASKLHERRTTDNGTRPMQQACVTYNRVFSYGVVGIDVNVQISIRLDWLRMRKRQRRYQGNHLPLLYDSLTPVQVEDDHPLVPLPEGWENYKHPNGRVYFASHKNETTQWKDPRIQRLEDPLPPCREMKRTPEGLEYFVDYYTMTPSVADLRQDHPRKGDTPIARPAEKCNKLSSKSLPRLGDAAVERGTQPTSSPISHPLVSHQVTTLTNSSAPSHLNYQRPTVTSACNSTSRDGENSLYPGAAVTSSQREGGQGSLIGKVHEDSPHLDTMHSKDASHLYENCPSNMTVAGGPHGPIKTGVSSVNSLNTTTWRDMHTASGAGLDMSGSASGLHSQLPTNYPTSDFRPSLSTIYTDPLLSAGQHMSLDYYKSMLPTAKGPSVSGLFAPSQPSLPDMPPPYSDREACDCPSCQEAERLGLRKNIHICRIPDCGKVYSKTSHLKAHLQWHTGQKPFVCGWLFCGRQFAGSEELQRHLRTHTGKTWQ</sequence>
<evidence type="ECO:0000313" key="21">
    <source>
        <dbReference type="Proteomes" id="UP000499080"/>
    </source>
</evidence>
<keyword evidence="4" id="KW-1003">Cell membrane</keyword>
<evidence type="ECO:0000256" key="3">
    <source>
        <dbReference type="ARBA" id="ARBA00022448"/>
    </source>
</evidence>
<dbReference type="EMBL" id="BGPR01013684">
    <property type="protein sequence ID" value="GBN61755.1"/>
    <property type="molecule type" value="Genomic_DNA"/>
</dbReference>